<sequence length="83" mass="9318">MPGRNDNGPDKYFGDRAGTDKANYHVVPADGKWALKKEGEEEQMMQENDKSGVVARAKELAEEYGSMAIIHDEDGKIEDQIEY</sequence>
<protein>
    <recommendedName>
        <fullName evidence="3">DUF2188 domain-containing protein</fullName>
    </recommendedName>
</protein>
<organism evidence="1 2">
    <name type="scientific">Bhargavaea cecembensis DSE10</name>
    <dbReference type="NCBI Taxonomy" id="1235279"/>
    <lineage>
        <taxon>Bacteria</taxon>
        <taxon>Bacillati</taxon>
        <taxon>Bacillota</taxon>
        <taxon>Bacilli</taxon>
        <taxon>Bacillales</taxon>
        <taxon>Caryophanaceae</taxon>
        <taxon>Bhargavaea</taxon>
    </lineage>
</organism>
<reference evidence="1 2" key="1">
    <citation type="journal article" date="2013" name="Genome Announc.">
        <title>Draft Genome Sequence of Bhargavaea cecembensis Strain DSE10T, Isolated from a Deep-Sea Sediment Sample Collected at a Depth of 5,904 m from the Chagos-Laccadive Ridge System in the Indian Ocean.</title>
        <authorList>
            <person name="Shivaji S."/>
            <person name="Ara S."/>
            <person name="Begum Z."/>
            <person name="Ruth M."/>
            <person name="Singh A."/>
            <person name="Kumar Pinnaka A."/>
        </authorList>
    </citation>
    <scope>NUCLEOTIDE SEQUENCE [LARGE SCALE GENOMIC DNA]</scope>
    <source>
        <strain evidence="1 2">DSE10</strain>
    </source>
</reference>
<dbReference type="AlphaFoldDB" id="M7NFK8"/>
<evidence type="ECO:0000313" key="2">
    <source>
        <dbReference type="Proteomes" id="UP000011919"/>
    </source>
</evidence>
<dbReference type="OrthoDB" id="2168035at2"/>
<accession>M7NFK8</accession>
<name>M7NFK8_9BACL</name>
<dbReference type="eggNOG" id="ENOG50333UH">
    <property type="taxonomic scope" value="Bacteria"/>
</dbReference>
<comment type="caution">
    <text evidence="1">The sequence shown here is derived from an EMBL/GenBank/DDBJ whole genome shotgun (WGS) entry which is preliminary data.</text>
</comment>
<dbReference type="InterPro" id="IPR018691">
    <property type="entry name" value="DUF2188"/>
</dbReference>
<evidence type="ECO:0000313" key="1">
    <source>
        <dbReference type="EMBL" id="EMR05986.1"/>
    </source>
</evidence>
<evidence type="ECO:0008006" key="3">
    <source>
        <dbReference type="Google" id="ProtNLM"/>
    </source>
</evidence>
<dbReference type="EMBL" id="AOFT01000009">
    <property type="protein sequence ID" value="EMR05986.1"/>
    <property type="molecule type" value="Genomic_DNA"/>
</dbReference>
<gene>
    <name evidence="1" type="ORF">C772_01966</name>
</gene>
<dbReference type="Proteomes" id="UP000011919">
    <property type="component" value="Unassembled WGS sequence"/>
</dbReference>
<dbReference type="Pfam" id="PF09954">
    <property type="entry name" value="DUF2188"/>
    <property type="match status" value="1"/>
</dbReference>
<dbReference type="STRING" id="1235279.C772_01966"/>
<keyword evidence="2" id="KW-1185">Reference proteome</keyword>
<proteinExistence type="predicted"/>
<dbReference type="RefSeq" id="WP_008299584.1">
    <property type="nucleotide sequence ID" value="NZ_AOFT01000009.1"/>
</dbReference>